<dbReference type="Proteomes" id="UP000663722">
    <property type="component" value="Chromosome"/>
</dbReference>
<accession>A0A975GNI8</accession>
<proteinExistence type="predicted"/>
<sequence>MPDRVCNPVRQNILSICKFGIPNNLFAKSGIMSLYCQFKRYLIPFLLSDRISSVTFLKRLSSGRAGVLIFA</sequence>
<reference evidence="1" key="1">
    <citation type="journal article" date="2021" name="Microb. Physiol.">
        <title>Proteogenomic Insights into the Physiology of Marine, Sulfate-Reducing, Filamentous Desulfonema limicola and Desulfonema magnum.</title>
        <authorList>
            <person name="Schnaars V."/>
            <person name="Wohlbrand L."/>
            <person name="Scheve S."/>
            <person name="Hinrichs C."/>
            <person name="Reinhardt R."/>
            <person name="Rabus R."/>
        </authorList>
    </citation>
    <scope>NUCLEOTIDE SEQUENCE</scope>
    <source>
        <strain evidence="1">4be13</strain>
    </source>
</reference>
<dbReference type="AlphaFoldDB" id="A0A975GNI8"/>
<dbReference type="KEGG" id="dmm:dnm_029490"/>
<evidence type="ECO:0000313" key="2">
    <source>
        <dbReference type="Proteomes" id="UP000663722"/>
    </source>
</evidence>
<keyword evidence="2" id="KW-1185">Reference proteome</keyword>
<protein>
    <submittedName>
        <fullName evidence="1">Uncharacterized protein</fullName>
    </submittedName>
</protein>
<dbReference type="EMBL" id="CP061800">
    <property type="protein sequence ID" value="QTA86923.1"/>
    <property type="molecule type" value="Genomic_DNA"/>
</dbReference>
<organism evidence="1 2">
    <name type="scientific">Desulfonema magnum</name>
    <dbReference type="NCBI Taxonomy" id="45655"/>
    <lineage>
        <taxon>Bacteria</taxon>
        <taxon>Pseudomonadati</taxon>
        <taxon>Thermodesulfobacteriota</taxon>
        <taxon>Desulfobacteria</taxon>
        <taxon>Desulfobacterales</taxon>
        <taxon>Desulfococcaceae</taxon>
        <taxon>Desulfonema</taxon>
    </lineage>
</organism>
<gene>
    <name evidence="1" type="ORF">dnm_029490</name>
</gene>
<name>A0A975GNI8_9BACT</name>
<evidence type="ECO:0000313" key="1">
    <source>
        <dbReference type="EMBL" id="QTA86923.1"/>
    </source>
</evidence>